<organism evidence="5 6">
    <name type="scientific">Alkalicaulis satelles</name>
    <dbReference type="NCBI Taxonomy" id="2609175"/>
    <lineage>
        <taxon>Bacteria</taxon>
        <taxon>Pseudomonadati</taxon>
        <taxon>Pseudomonadota</taxon>
        <taxon>Alphaproteobacteria</taxon>
        <taxon>Maricaulales</taxon>
        <taxon>Maricaulaceae</taxon>
        <taxon>Alkalicaulis</taxon>
    </lineage>
</organism>
<dbReference type="InterPro" id="IPR001466">
    <property type="entry name" value="Beta-lactam-related"/>
</dbReference>
<dbReference type="PANTHER" id="PTHR46825">
    <property type="entry name" value="D-ALANYL-D-ALANINE-CARBOXYPEPTIDASE/ENDOPEPTIDASE AMPH"/>
    <property type="match status" value="1"/>
</dbReference>
<dbReference type="InterPro" id="IPR050491">
    <property type="entry name" value="AmpC-like"/>
</dbReference>
<keyword evidence="6" id="KW-1185">Reference proteome</keyword>
<dbReference type="EMBL" id="VWOJ01000002">
    <property type="protein sequence ID" value="KAA5803911.1"/>
    <property type="molecule type" value="Genomic_DNA"/>
</dbReference>
<dbReference type="Pfam" id="PF00144">
    <property type="entry name" value="Beta-lactamase"/>
    <property type="match status" value="1"/>
</dbReference>
<dbReference type="GO" id="GO:0016020">
    <property type="term" value="C:membrane"/>
    <property type="evidence" value="ECO:0007669"/>
    <property type="project" value="UniProtKB-SubCell"/>
</dbReference>
<proteinExistence type="predicted"/>
<dbReference type="PANTHER" id="PTHR46825:SF11">
    <property type="entry name" value="PENICILLIN-BINDING PROTEIN 4"/>
    <property type="match status" value="1"/>
</dbReference>
<feature type="domain" description="Beta-lactamase-related" evidence="4">
    <location>
        <begin position="24"/>
        <end position="342"/>
    </location>
</feature>
<dbReference type="AlphaFoldDB" id="A0A5M6ZNW1"/>
<comment type="subcellular location">
    <subcellularLocation>
        <location evidence="1">Membrane</location>
    </subcellularLocation>
</comment>
<evidence type="ECO:0000313" key="5">
    <source>
        <dbReference type="EMBL" id="KAA5803911.1"/>
    </source>
</evidence>
<protein>
    <submittedName>
        <fullName evidence="5">Beta-lactamase family protein</fullName>
    </submittedName>
</protein>
<evidence type="ECO:0000259" key="4">
    <source>
        <dbReference type="Pfam" id="PF00144"/>
    </source>
</evidence>
<feature type="signal peptide" evidence="3">
    <location>
        <begin position="1"/>
        <end position="17"/>
    </location>
</feature>
<feature type="chain" id="PRO_5024396562" evidence="3">
    <location>
        <begin position="18"/>
        <end position="358"/>
    </location>
</feature>
<keyword evidence="2" id="KW-0472">Membrane</keyword>
<dbReference type="InterPro" id="IPR012338">
    <property type="entry name" value="Beta-lactam/transpept-like"/>
</dbReference>
<name>A0A5M6ZNW1_9PROT</name>
<reference evidence="5 6" key="1">
    <citation type="submission" date="2019-09" db="EMBL/GenBank/DDBJ databases">
        <authorList>
            <person name="Kevbrin V."/>
            <person name="Grouzdev D.S."/>
        </authorList>
    </citation>
    <scope>NUCLEOTIDE SEQUENCE [LARGE SCALE GENOMIC DNA]</scope>
    <source>
        <strain evidence="5 6">G-192</strain>
    </source>
</reference>
<accession>A0A5M6ZNW1</accession>
<comment type="caution">
    <text evidence="5">The sequence shown here is derived from an EMBL/GenBank/DDBJ whole genome shotgun (WGS) entry which is preliminary data.</text>
</comment>
<evidence type="ECO:0000256" key="3">
    <source>
        <dbReference type="SAM" id="SignalP"/>
    </source>
</evidence>
<evidence type="ECO:0000313" key="6">
    <source>
        <dbReference type="Proteomes" id="UP000325122"/>
    </source>
</evidence>
<keyword evidence="3" id="KW-0732">Signal</keyword>
<evidence type="ECO:0000256" key="1">
    <source>
        <dbReference type="ARBA" id="ARBA00004370"/>
    </source>
</evidence>
<gene>
    <name evidence="5" type="ORF">F1654_08940</name>
</gene>
<dbReference type="Proteomes" id="UP000325122">
    <property type="component" value="Unassembled WGS sequence"/>
</dbReference>
<dbReference type="Gene3D" id="3.40.710.10">
    <property type="entry name" value="DD-peptidase/beta-lactamase superfamily"/>
    <property type="match status" value="1"/>
</dbReference>
<dbReference type="SUPFAM" id="SSF56601">
    <property type="entry name" value="beta-lactamase/transpeptidase-like"/>
    <property type="match status" value="1"/>
</dbReference>
<sequence>MKGTAMLSLIAAMMALAPGQWNLDARVNTLLDESGSPAALVAVISDEGYEIAVAGVRAHGSEAPVTQDDLWHLGSVTKPVTATLAARLVEQGVISWDARVGDVLAGLDLDIHPDLARADLTALLSHRSGMRANAGLLTSVRLAGADGDRDAAADRRVYAREVLRRPGGAPGEFVYSNAGYVVAALMMETAAGEAYEALMAREVFDPLGLGSAGWGPPGQPGRMDQPRGHGPGLFGMGVRSHEPGADADNPPALNPAGRIHMNARDILTFLDLHRRGAAGAATDYLQAGSFARLHAPQGEYALGWGVSEDGRLSHAGSNTLWLVQAVIDPQAGWAGVAGVNDGRLDQVSGPVRAALADD</sequence>
<evidence type="ECO:0000256" key="2">
    <source>
        <dbReference type="ARBA" id="ARBA00023136"/>
    </source>
</evidence>